<accession>A0ABP9VVA0</accession>
<organism evidence="1 2">
    <name type="scientific">Novipirellula caenicola</name>
    <dbReference type="NCBI Taxonomy" id="1536901"/>
    <lineage>
        <taxon>Bacteria</taxon>
        <taxon>Pseudomonadati</taxon>
        <taxon>Planctomycetota</taxon>
        <taxon>Planctomycetia</taxon>
        <taxon>Pirellulales</taxon>
        <taxon>Pirellulaceae</taxon>
        <taxon>Novipirellula</taxon>
    </lineage>
</organism>
<protein>
    <submittedName>
        <fullName evidence="1">Uncharacterized protein</fullName>
    </submittedName>
</protein>
<evidence type="ECO:0000313" key="2">
    <source>
        <dbReference type="Proteomes" id="UP001416858"/>
    </source>
</evidence>
<proteinExistence type="predicted"/>
<dbReference type="EMBL" id="BAABRO010000012">
    <property type="protein sequence ID" value="GAA5509074.1"/>
    <property type="molecule type" value="Genomic_DNA"/>
</dbReference>
<sequence>MIGFDFAVSATGGANSEAISGLGLVVERHPETITMKLNSPHGTQHFIAVLTLQFRIPHQSNTPIGSEPCLPTSSGRLAKESPEDQSILLDGKPMTRDLGNGRSQYIAFSQPASAPSQCEVLLEQSAEGDTLSVSVSASDLVVTSRPSTFGSIQRHVTRHISDSDACECRHLMGRYRFLILLIDFNRE</sequence>
<comment type="caution">
    <text evidence="1">The sequence shown here is derived from an EMBL/GenBank/DDBJ whole genome shotgun (WGS) entry which is preliminary data.</text>
</comment>
<name>A0ABP9VVA0_9BACT</name>
<dbReference type="Proteomes" id="UP001416858">
    <property type="component" value="Unassembled WGS sequence"/>
</dbReference>
<gene>
    <name evidence="1" type="ORF">Rcae01_04543</name>
</gene>
<evidence type="ECO:0000313" key="1">
    <source>
        <dbReference type="EMBL" id="GAA5509074.1"/>
    </source>
</evidence>
<keyword evidence="2" id="KW-1185">Reference proteome</keyword>
<reference evidence="1 2" key="1">
    <citation type="submission" date="2024-02" db="EMBL/GenBank/DDBJ databases">
        <title>Rhodopirellula caenicola NBRC 110016.</title>
        <authorList>
            <person name="Ichikawa N."/>
            <person name="Katano-Makiyama Y."/>
            <person name="Hidaka K."/>
        </authorList>
    </citation>
    <scope>NUCLEOTIDE SEQUENCE [LARGE SCALE GENOMIC DNA]</scope>
    <source>
        <strain evidence="1 2">NBRC 110016</strain>
    </source>
</reference>